<feature type="region of interest" description="Disordered" evidence="1">
    <location>
        <begin position="1"/>
        <end position="89"/>
    </location>
</feature>
<evidence type="ECO:0000256" key="1">
    <source>
        <dbReference type="SAM" id="MobiDB-lite"/>
    </source>
</evidence>
<reference evidence="2 3" key="1">
    <citation type="submission" date="2015-09" db="EMBL/GenBank/DDBJ databases">
        <title>Draft genome of the parasitic nematode Teladorsagia circumcincta isolate WARC Sus (inbred).</title>
        <authorList>
            <person name="Mitreva M."/>
        </authorList>
    </citation>
    <scope>NUCLEOTIDE SEQUENCE [LARGE SCALE GENOMIC DNA]</scope>
    <source>
        <strain evidence="2 3">S</strain>
    </source>
</reference>
<dbReference type="Proteomes" id="UP000230423">
    <property type="component" value="Unassembled WGS sequence"/>
</dbReference>
<evidence type="ECO:0000313" key="3">
    <source>
        <dbReference type="Proteomes" id="UP000230423"/>
    </source>
</evidence>
<gene>
    <name evidence="2" type="ORF">TELCIR_01219</name>
</gene>
<organism evidence="2 3">
    <name type="scientific">Teladorsagia circumcincta</name>
    <name type="common">Brown stomach worm</name>
    <name type="synonym">Ostertagia circumcincta</name>
    <dbReference type="NCBI Taxonomy" id="45464"/>
    <lineage>
        <taxon>Eukaryota</taxon>
        <taxon>Metazoa</taxon>
        <taxon>Ecdysozoa</taxon>
        <taxon>Nematoda</taxon>
        <taxon>Chromadorea</taxon>
        <taxon>Rhabditida</taxon>
        <taxon>Rhabditina</taxon>
        <taxon>Rhabditomorpha</taxon>
        <taxon>Strongyloidea</taxon>
        <taxon>Trichostrongylidae</taxon>
        <taxon>Teladorsagia</taxon>
    </lineage>
</organism>
<evidence type="ECO:0000313" key="2">
    <source>
        <dbReference type="EMBL" id="PIO76703.1"/>
    </source>
</evidence>
<accession>A0A2G9V2J6</accession>
<sequence length="89" mass="9278">DALLVASRRLESESDLVDVATEGDSPSAESPTQMQDGAPALPATSSQASRYSNSATSSDGESSEDDDVSEQSGRPDEVEFLANDTEPRG</sequence>
<dbReference type="EMBL" id="KZ345035">
    <property type="protein sequence ID" value="PIO76703.1"/>
    <property type="molecule type" value="Genomic_DNA"/>
</dbReference>
<dbReference type="AlphaFoldDB" id="A0A2G9V2J6"/>
<keyword evidence="3" id="KW-1185">Reference proteome</keyword>
<proteinExistence type="predicted"/>
<protein>
    <submittedName>
        <fullName evidence="2">Uncharacterized protein</fullName>
    </submittedName>
</protein>
<name>A0A2G9V2J6_TELCI</name>
<feature type="non-terminal residue" evidence="2">
    <location>
        <position position="1"/>
    </location>
</feature>